<gene>
    <name evidence="1" type="ORF">M8818_000616</name>
</gene>
<evidence type="ECO:0000313" key="2">
    <source>
        <dbReference type="Proteomes" id="UP001320706"/>
    </source>
</evidence>
<organism evidence="1 2">
    <name type="scientific">Zalaria obscura</name>
    <dbReference type="NCBI Taxonomy" id="2024903"/>
    <lineage>
        <taxon>Eukaryota</taxon>
        <taxon>Fungi</taxon>
        <taxon>Dikarya</taxon>
        <taxon>Ascomycota</taxon>
        <taxon>Pezizomycotina</taxon>
        <taxon>Dothideomycetes</taxon>
        <taxon>Dothideomycetidae</taxon>
        <taxon>Dothideales</taxon>
        <taxon>Zalariaceae</taxon>
        <taxon>Zalaria</taxon>
    </lineage>
</organism>
<sequence length="319" mass="35522">MSDEPSSSARRETSDARPPGATEATRGAMDLEKRQRNRRMFNKKRELFLADLLRNMDILVYAELSTIYYMDCSFLRFILRGFIQFVLLTPKPPIFPDPPQNRPYIGAIFGINIMCLFFHIYMDRPQAGEATRGYLHGGLAMDFIGQKGPTSKLHLALLDVLVLVLQIITLAVFVARQKAKEASMDTAATSSAGLTQTHDFEERGQHQADHDPADIELQSLNPSGGQTDVGTGNDTEGQSERDRLLDTTMPPSDAHIFDAFNSGQIIIADLNLIETIRTQFFKYYHGPHESTAGDADFAARVARAGLSFRVRIGNRILGV</sequence>
<name>A0ACC3SMF3_9PEZI</name>
<reference evidence="1" key="1">
    <citation type="submission" date="2024-02" db="EMBL/GenBank/DDBJ databases">
        <title>Metagenome Assembled Genome of Zalaria obscura JY119.</title>
        <authorList>
            <person name="Vighnesh L."/>
            <person name="Jagadeeshwari U."/>
            <person name="Venkata Ramana C."/>
            <person name="Sasikala C."/>
        </authorList>
    </citation>
    <scope>NUCLEOTIDE SEQUENCE</scope>
    <source>
        <strain evidence="1">JY119</strain>
    </source>
</reference>
<keyword evidence="2" id="KW-1185">Reference proteome</keyword>
<protein>
    <submittedName>
        <fullName evidence="1">Uncharacterized protein</fullName>
    </submittedName>
</protein>
<evidence type="ECO:0000313" key="1">
    <source>
        <dbReference type="EMBL" id="KAK8219642.1"/>
    </source>
</evidence>
<dbReference type="Proteomes" id="UP001320706">
    <property type="component" value="Unassembled WGS sequence"/>
</dbReference>
<dbReference type="EMBL" id="JAMKPW020000003">
    <property type="protein sequence ID" value="KAK8219642.1"/>
    <property type="molecule type" value="Genomic_DNA"/>
</dbReference>
<comment type="caution">
    <text evidence="1">The sequence shown here is derived from an EMBL/GenBank/DDBJ whole genome shotgun (WGS) entry which is preliminary data.</text>
</comment>
<accession>A0ACC3SMF3</accession>
<proteinExistence type="predicted"/>